<reference evidence="1 2" key="1">
    <citation type="submission" date="2024-01" db="EMBL/GenBank/DDBJ databases">
        <title>A telomere-to-telomere, gap-free genome of sweet tea (Lithocarpus litseifolius).</title>
        <authorList>
            <person name="Zhou J."/>
        </authorList>
    </citation>
    <scope>NUCLEOTIDE SEQUENCE [LARGE SCALE GENOMIC DNA]</scope>
    <source>
        <strain evidence="1">Zhou-2022a</strain>
        <tissue evidence="1">Leaf</tissue>
    </source>
</reference>
<gene>
    <name evidence="1" type="ORF">SO802_021597</name>
</gene>
<evidence type="ECO:0000313" key="1">
    <source>
        <dbReference type="EMBL" id="KAK9996911.1"/>
    </source>
</evidence>
<dbReference type="AlphaFoldDB" id="A0AAW2CGN2"/>
<dbReference type="Proteomes" id="UP001459277">
    <property type="component" value="Unassembled WGS sequence"/>
</dbReference>
<organism evidence="1 2">
    <name type="scientific">Lithocarpus litseifolius</name>
    <dbReference type="NCBI Taxonomy" id="425828"/>
    <lineage>
        <taxon>Eukaryota</taxon>
        <taxon>Viridiplantae</taxon>
        <taxon>Streptophyta</taxon>
        <taxon>Embryophyta</taxon>
        <taxon>Tracheophyta</taxon>
        <taxon>Spermatophyta</taxon>
        <taxon>Magnoliopsida</taxon>
        <taxon>eudicotyledons</taxon>
        <taxon>Gunneridae</taxon>
        <taxon>Pentapetalae</taxon>
        <taxon>rosids</taxon>
        <taxon>fabids</taxon>
        <taxon>Fagales</taxon>
        <taxon>Fagaceae</taxon>
        <taxon>Lithocarpus</taxon>
    </lineage>
</organism>
<name>A0AAW2CGN2_9ROSI</name>
<sequence>MDKHSLTFAHLHFLSYGNGEHLTSASMGYLSEGHANGVGLNMKGLQFGDTCQHHGVTDEWYLPLRVPCGMGGITIPQETDEAYEPEDIRGA</sequence>
<keyword evidence="2" id="KW-1185">Reference proteome</keyword>
<accession>A0AAW2CGN2</accession>
<evidence type="ECO:0000313" key="2">
    <source>
        <dbReference type="Proteomes" id="UP001459277"/>
    </source>
</evidence>
<comment type="caution">
    <text evidence="1">The sequence shown here is derived from an EMBL/GenBank/DDBJ whole genome shotgun (WGS) entry which is preliminary data.</text>
</comment>
<proteinExistence type="predicted"/>
<protein>
    <submittedName>
        <fullName evidence="1">Uncharacterized protein</fullName>
    </submittedName>
</protein>
<dbReference type="EMBL" id="JAZDWU010000007">
    <property type="protein sequence ID" value="KAK9996911.1"/>
    <property type="molecule type" value="Genomic_DNA"/>
</dbReference>